<accession>A0A1I0BF72</accession>
<proteinExistence type="predicted"/>
<protein>
    <submittedName>
        <fullName evidence="1">Sel1 repeat-containing protein</fullName>
    </submittedName>
</protein>
<dbReference type="PANTHER" id="PTHR11102:SF160">
    <property type="entry name" value="ERAD-ASSOCIATED E3 UBIQUITIN-PROTEIN LIGASE COMPONENT HRD3"/>
    <property type="match status" value="1"/>
</dbReference>
<name>A0A1I0BF72_9PROT</name>
<organism evidence="1 2">
    <name type="scientific">Nitrosomonas marina</name>
    <dbReference type="NCBI Taxonomy" id="917"/>
    <lineage>
        <taxon>Bacteria</taxon>
        <taxon>Pseudomonadati</taxon>
        <taxon>Pseudomonadota</taxon>
        <taxon>Betaproteobacteria</taxon>
        <taxon>Nitrosomonadales</taxon>
        <taxon>Nitrosomonadaceae</taxon>
        <taxon>Nitrosomonas</taxon>
    </lineage>
</organism>
<dbReference type="Pfam" id="PF08238">
    <property type="entry name" value="Sel1"/>
    <property type="match status" value="2"/>
</dbReference>
<evidence type="ECO:0000313" key="2">
    <source>
        <dbReference type="Proteomes" id="UP000199345"/>
    </source>
</evidence>
<dbReference type="RefSeq" id="WP_090657762.1">
    <property type="nucleotide sequence ID" value="NZ_FOIA01000010.1"/>
</dbReference>
<dbReference type="InterPro" id="IPR050767">
    <property type="entry name" value="Sel1_AlgK"/>
</dbReference>
<dbReference type="InterPro" id="IPR011990">
    <property type="entry name" value="TPR-like_helical_dom_sf"/>
</dbReference>
<dbReference type="Proteomes" id="UP000199345">
    <property type="component" value="Unassembled WGS sequence"/>
</dbReference>
<evidence type="ECO:0000313" key="1">
    <source>
        <dbReference type="EMBL" id="SET05156.1"/>
    </source>
</evidence>
<reference evidence="2" key="1">
    <citation type="submission" date="2016-10" db="EMBL/GenBank/DDBJ databases">
        <authorList>
            <person name="Varghese N."/>
            <person name="Submissions S."/>
        </authorList>
    </citation>
    <scope>NUCLEOTIDE SEQUENCE [LARGE SCALE GENOMIC DNA]</scope>
    <source>
        <strain evidence="2">Nm71</strain>
    </source>
</reference>
<dbReference type="PANTHER" id="PTHR11102">
    <property type="entry name" value="SEL-1-LIKE PROTEIN"/>
    <property type="match status" value="1"/>
</dbReference>
<dbReference type="OrthoDB" id="5365194at2"/>
<dbReference type="EMBL" id="FOIA01000010">
    <property type="protein sequence ID" value="SET05156.1"/>
    <property type="molecule type" value="Genomic_DNA"/>
</dbReference>
<dbReference type="Gene3D" id="1.25.40.10">
    <property type="entry name" value="Tetratricopeptide repeat domain"/>
    <property type="match status" value="1"/>
</dbReference>
<gene>
    <name evidence="1" type="ORF">SAMN05216326_11070</name>
</gene>
<sequence>MSHQKQLKPLIVIVIFTVTGGLLTACATSPPYTGYDRVCDSSGCYDRPMQTVQYQSASDPVMTDKEHQAAALIAMAEEDPVAAYDLALRYFRGDGIKRNSYQAIQWMRSAADRGNLDAQKALGRLYLTGLEEMGPDFREAEKWLSLAAAAGDKESEELLTEATRLKHTERQYYLWSNRWRPIFQRSWYSNYPYHYQWRNNGWRYY</sequence>
<dbReference type="InterPro" id="IPR006597">
    <property type="entry name" value="Sel1-like"/>
</dbReference>
<dbReference type="PROSITE" id="PS51257">
    <property type="entry name" value="PROKAR_LIPOPROTEIN"/>
    <property type="match status" value="1"/>
</dbReference>
<dbReference type="SUPFAM" id="SSF81901">
    <property type="entry name" value="HCP-like"/>
    <property type="match status" value="1"/>
</dbReference>
<keyword evidence="2" id="KW-1185">Reference proteome</keyword>
<dbReference type="SMART" id="SM00671">
    <property type="entry name" value="SEL1"/>
    <property type="match status" value="2"/>
</dbReference>
<dbReference type="AlphaFoldDB" id="A0A1I0BF72"/>